<comment type="caution">
    <text evidence="2">The sequence shown here is derived from an EMBL/GenBank/DDBJ whole genome shotgun (WGS) entry which is preliminary data.</text>
</comment>
<evidence type="ECO:0000313" key="2">
    <source>
        <dbReference type="EMBL" id="NXX65152.1"/>
    </source>
</evidence>
<proteinExistence type="predicted"/>
<dbReference type="AlphaFoldDB" id="A0A852JIY8"/>
<gene>
    <name evidence="2" type="primary">Ung</name>
    <name evidence="2" type="ORF">SPIPAS_R07303</name>
</gene>
<feature type="non-terminal residue" evidence="2">
    <location>
        <position position="1"/>
    </location>
</feature>
<organism evidence="2 3">
    <name type="scientific">Spizella passerina</name>
    <name type="common">Chipping sparrow</name>
    <dbReference type="NCBI Taxonomy" id="40210"/>
    <lineage>
        <taxon>Eukaryota</taxon>
        <taxon>Metazoa</taxon>
        <taxon>Chordata</taxon>
        <taxon>Craniata</taxon>
        <taxon>Vertebrata</taxon>
        <taxon>Euteleostomi</taxon>
        <taxon>Archelosauria</taxon>
        <taxon>Archosauria</taxon>
        <taxon>Dinosauria</taxon>
        <taxon>Saurischia</taxon>
        <taxon>Theropoda</taxon>
        <taxon>Coelurosauria</taxon>
        <taxon>Aves</taxon>
        <taxon>Neognathae</taxon>
        <taxon>Neoaves</taxon>
        <taxon>Telluraves</taxon>
        <taxon>Australaves</taxon>
        <taxon>Passeriformes</taxon>
        <taxon>Passerellidae</taxon>
        <taxon>Spizella</taxon>
    </lineage>
</organism>
<evidence type="ECO:0000256" key="1">
    <source>
        <dbReference type="SAM" id="MobiDB-lite"/>
    </source>
</evidence>
<name>A0A852JIY8_SPIPA</name>
<keyword evidence="3" id="KW-1185">Reference proteome</keyword>
<accession>A0A852JIY8</accession>
<feature type="compositionally biased region" description="Basic and acidic residues" evidence="1">
    <location>
        <begin position="48"/>
        <end position="65"/>
    </location>
</feature>
<feature type="region of interest" description="Disordered" evidence="1">
    <location>
        <begin position="1"/>
        <end position="74"/>
    </location>
</feature>
<evidence type="ECO:0000313" key="3">
    <source>
        <dbReference type="Proteomes" id="UP000618746"/>
    </source>
</evidence>
<reference evidence="2" key="1">
    <citation type="submission" date="2020-02" db="EMBL/GenBank/DDBJ databases">
        <title>Bird 10,000 Genomes (B10K) Project - Family phase.</title>
        <authorList>
            <person name="Zhang G."/>
        </authorList>
    </citation>
    <scope>NUCLEOTIDE SEQUENCE</scope>
    <source>
        <strain evidence="2">B10K-DU-023-52</strain>
        <tissue evidence="2">Mixed tissue sample</tissue>
    </source>
</reference>
<feature type="non-terminal residue" evidence="2">
    <location>
        <position position="94"/>
    </location>
</feature>
<protein>
    <submittedName>
        <fullName evidence="2">UNG glycosylase</fullName>
    </submittedName>
</protein>
<sequence>LHSFFSPAPAKKRGRSPEPGGDSEVAVSAAKKAKEAGGNASPALSAEQQERIRRNKEEARQRLAERNVPPGFGDSWRRQLAGEFSKPYFVEVSG</sequence>
<dbReference type="Proteomes" id="UP000618746">
    <property type="component" value="Unassembled WGS sequence"/>
</dbReference>
<dbReference type="OrthoDB" id="10031947at2759"/>
<dbReference type="EMBL" id="WBNQ01009483">
    <property type="protein sequence ID" value="NXX65152.1"/>
    <property type="molecule type" value="Genomic_DNA"/>
</dbReference>